<evidence type="ECO:0000313" key="2">
    <source>
        <dbReference type="Proteomes" id="UP000542674"/>
    </source>
</evidence>
<comment type="caution">
    <text evidence="1">The sequence shown here is derived from an EMBL/GenBank/DDBJ whole genome shotgun (WGS) entry which is preliminary data.</text>
</comment>
<organism evidence="1 2">
    <name type="scientific">Saccharothrix violaceirubra</name>
    <dbReference type="NCBI Taxonomy" id="413306"/>
    <lineage>
        <taxon>Bacteria</taxon>
        <taxon>Bacillati</taxon>
        <taxon>Actinomycetota</taxon>
        <taxon>Actinomycetes</taxon>
        <taxon>Pseudonocardiales</taxon>
        <taxon>Pseudonocardiaceae</taxon>
        <taxon>Saccharothrix</taxon>
    </lineage>
</organism>
<keyword evidence="2" id="KW-1185">Reference proteome</keyword>
<evidence type="ECO:0000313" key="1">
    <source>
        <dbReference type="EMBL" id="MBB4966030.1"/>
    </source>
</evidence>
<name>A0A7W7T6B1_9PSEU</name>
<dbReference type="AlphaFoldDB" id="A0A7W7T6B1"/>
<gene>
    <name evidence="1" type="ORF">F4559_003389</name>
</gene>
<sequence length="30" mass="3443">MPPLAREDSVPRGVYVYVVPPRVDIRFRAS</sequence>
<proteinExistence type="predicted"/>
<protein>
    <submittedName>
        <fullName evidence="1">Uncharacterized protein</fullName>
    </submittedName>
</protein>
<dbReference type="Proteomes" id="UP000542674">
    <property type="component" value="Unassembled WGS sequence"/>
</dbReference>
<accession>A0A7W7T6B1</accession>
<reference evidence="1 2" key="1">
    <citation type="submission" date="2020-08" db="EMBL/GenBank/DDBJ databases">
        <title>Sequencing the genomes of 1000 actinobacteria strains.</title>
        <authorList>
            <person name="Klenk H.-P."/>
        </authorList>
    </citation>
    <scope>NUCLEOTIDE SEQUENCE [LARGE SCALE GENOMIC DNA]</scope>
    <source>
        <strain evidence="1 2">DSM 45084</strain>
    </source>
</reference>
<dbReference type="EMBL" id="JACHJS010000001">
    <property type="protein sequence ID" value="MBB4966030.1"/>
    <property type="molecule type" value="Genomic_DNA"/>
</dbReference>